<reference evidence="2" key="2">
    <citation type="submission" date="2021-09" db="EMBL/GenBank/DDBJ databases">
        <authorList>
            <person name="Jia N."/>
            <person name="Wang J."/>
            <person name="Shi W."/>
            <person name="Du L."/>
            <person name="Sun Y."/>
            <person name="Zhan W."/>
            <person name="Jiang J."/>
            <person name="Wang Q."/>
            <person name="Zhang B."/>
            <person name="Ji P."/>
            <person name="Sakyi L.B."/>
            <person name="Cui X."/>
            <person name="Yuan T."/>
            <person name="Jiang B."/>
            <person name="Yang W."/>
            <person name="Lam T.T.-Y."/>
            <person name="Chang Q."/>
            <person name="Ding S."/>
            <person name="Wang X."/>
            <person name="Zhu J."/>
            <person name="Ruan X."/>
            <person name="Zhao L."/>
            <person name="Wei J."/>
            <person name="Que T."/>
            <person name="Du C."/>
            <person name="Cheng J."/>
            <person name="Dai P."/>
            <person name="Han X."/>
            <person name="Huang E."/>
            <person name="Gao Y."/>
            <person name="Liu J."/>
            <person name="Shao H."/>
            <person name="Ye R."/>
            <person name="Li L."/>
            <person name="Wei W."/>
            <person name="Wang X."/>
            <person name="Wang C."/>
            <person name="Huo Q."/>
            <person name="Li W."/>
            <person name="Guo W."/>
            <person name="Chen H."/>
            <person name="Chen S."/>
            <person name="Zhou L."/>
            <person name="Zhou L."/>
            <person name="Ni X."/>
            <person name="Tian J."/>
            <person name="Zhou Y."/>
            <person name="Sheng Y."/>
            <person name="Liu T."/>
            <person name="Pan Y."/>
            <person name="Xia L."/>
            <person name="Li J."/>
            <person name="Zhao F."/>
            <person name="Cao W."/>
        </authorList>
    </citation>
    <scope>NUCLEOTIDE SEQUENCE</scope>
    <source>
        <strain evidence="2">Rsan-2018</strain>
        <tissue evidence="2">Larvae</tissue>
    </source>
</reference>
<dbReference type="EMBL" id="JABSTV010001248">
    <property type="protein sequence ID" value="KAH7968389.1"/>
    <property type="molecule type" value="Genomic_DNA"/>
</dbReference>
<reference evidence="2" key="1">
    <citation type="journal article" date="2020" name="Cell">
        <title>Large-Scale Comparative Analyses of Tick Genomes Elucidate Their Genetic Diversity and Vector Capacities.</title>
        <authorList>
            <consortium name="Tick Genome and Microbiome Consortium (TIGMIC)"/>
            <person name="Jia N."/>
            <person name="Wang J."/>
            <person name="Shi W."/>
            <person name="Du L."/>
            <person name="Sun Y."/>
            <person name="Zhan W."/>
            <person name="Jiang J.F."/>
            <person name="Wang Q."/>
            <person name="Zhang B."/>
            <person name="Ji P."/>
            <person name="Bell-Sakyi L."/>
            <person name="Cui X.M."/>
            <person name="Yuan T.T."/>
            <person name="Jiang B.G."/>
            <person name="Yang W.F."/>
            <person name="Lam T.T."/>
            <person name="Chang Q.C."/>
            <person name="Ding S.J."/>
            <person name="Wang X.J."/>
            <person name="Zhu J.G."/>
            <person name="Ruan X.D."/>
            <person name="Zhao L."/>
            <person name="Wei J.T."/>
            <person name="Ye R.Z."/>
            <person name="Que T.C."/>
            <person name="Du C.H."/>
            <person name="Zhou Y.H."/>
            <person name="Cheng J.X."/>
            <person name="Dai P.F."/>
            <person name="Guo W.B."/>
            <person name="Han X.H."/>
            <person name="Huang E.J."/>
            <person name="Li L.F."/>
            <person name="Wei W."/>
            <person name="Gao Y.C."/>
            <person name="Liu J.Z."/>
            <person name="Shao H.Z."/>
            <person name="Wang X."/>
            <person name="Wang C.C."/>
            <person name="Yang T.C."/>
            <person name="Huo Q.B."/>
            <person name="Li W."/>
            <person name="Chen H.Y."/>
            <person name="Chen S.E."/>
            <person name="Zhou L.G."/>
            <person name="Ni X.B."/>
            <person name="Tian J.H."/>
            <person name="Sheng Y."/>
            <person name="Liu T."/>
            <person name="Pan Y.S."/>
            <person name="Xia L.Y."/>
            <person name="Li J."/>
            <person name="Zhao F."/>
            <person name="Cao W.C."/>
        </authorList>
    </citation>
    <scope>NUCLEOTIDE SEQUENCE</scope>
    <source>
        <strain evidence="2">Rsan-2018</strain>
    </source>
</reference>
<keyword evidence="3" id="KW-1185">Reference proteome</keyword>
<feature type="signal peptide" evidence="1">
    <location>
        <begin position="1"/>
        <end position="16"/>
    </location>
</feature>
<dbReference type="Proteomes" id="UP000821837">
    <property type="component" value="Unassembled WGS sequence"/>
</dbReference>
<sequence>MFSALLVIGLCVQSCAWEGSRCAQKENPLPISCAVQSLPPQVSLQEQTSISVSIAKSAIEGDAASVNDFYMDTAEDDGVGCPMEIHSEYHWIAEAKGFFPVPCKWHNWPQHWT</sequence>
<organism evidence="2 3">
    <name type="scientific">Rhipicephalus sanguineus</name>
    <name type="common">Brown dog tick</name>
    <name type="synonym">Ixodes sanguineus</name>
    <dbReference type="NCBI Taxonomy" id="34632"/>
    <lineage>
        <taxon>Eukaryota</taxon>
        <taxon>Metazoa</taxon>
        <taxon>Ecdysozoa</taxon>
        <taxon>Arthropoda</taxon>
        <taxon>Chelicerata</taxon>
        <taxon>Arachnida</taxon>
        <taxon>Acari</taxon>
        <taxon>Parasitiformes</taxon>
        <taxon>Ixodida</taxon>
        <taxon>Ixodoidea</taxon>
        <taxon>Ixodidae</taxon>
        <taxon>Rhipicephalinae</taxon>
        <taxon>Rhipicephalus</taxon>
        <taxon>Rhipicephalus</taxon>
    </lineage>
</organism>
<dbReference type="AlphaFoldDB" id="A0A9D4Q5J7"/>
<gene>
    <name evidence="2" type="ORF">HPB52_008248</name>
</gene>
<evidence type="ECO:0000313" key="2">
    <source>
        <dbReference type="EMBL" id="KAH7968389.1"/>
    </source>
</evidence>
<evidence type="ECO:0000313" key="3">
    <source>
        <dbReference type="Proteomes" id="UP000821837"/>
    </source>
</evidence>
<comment type="caution">
    <text evidence="2">The sequence shown here is derived from an EMBL/GenBank/DDBJ whole genome shotgun (WGS) entry which is preliminary data.</text>
</comment>
<proteinExistence type="predicted"/>
<keyword evidence="1" id="KW-0732">Signal</keyword>
<feature type="chain" id="PRO_5038890124" evidence="1">
    <location>
        <begin position="17"/>
        <end position="113"/>
    </location>
</feature>
<protein>
    <submittedName>
        <fullName evidence="2">Uncharacterized protein</fullName>
    </submittedName>
</protein>
<accession>A0A9D4Q5J7</accession>
<evidence type="ECO:0000256" key="1">
    <source>
        <dbReference type="SAM" id="SignalP"/>
    </source>
</evidence>
<name>A0A9D4Q5J7_RHISA</name>